<dbReference type="Gene3D" id="3.80.10.10">
    <property type="entry name" value="Ribonuclease Inhibitor"/>
    <property type="match status" value="1"/>
</dbReference>
<accession>A0A817TWU4</accession>
<protein>
    <recommendedName>
        <fullName evidence="4">F-box domain-containing protein</fullName>
    </recommendedName>
</protein>
<gene>
    <name evidence="2" type="ORF">HFQ381_LOCUS7237</name>
    <name evidence="1" type="ORF">LUA448_LOCUS10705</name>
</gene>
<proteinExistence type="predicted"/>
<evidence type="ECO:0000313" key="2">
    <source>
        <dbReference type="EMBL" id="CAF4197295.1"/>
    </source>
</evidence>
<evidence type="ECO:0000313" key="3">
    <source>
        <dbReference type="Proteomes" id="UP000663833"/>
    </source>
</evidence>
<dbReference type="EMBL" id="CAJOBO010000343">
    <property type="protein sequence ID" value="CAF4197295.1"/>
    <property type="molecule type" value="Genomic_DNA"/>
</dbReference>
<evidence type="ECO:0000313" key="1">
    <source>
        <dbReference type="EMBL" id="CAF3328024.1"/>
    </source>
</evidence>
<name>A0A817TWU4_9BILA</name>
<dbReference type="Proteomes" id="UP000663833">
    <property type="component" value="Unassembled WGS sequence"/>
</dbReference>
<dbReference type="InterPro" id="IPR032675">
    <property type="entry name" value="LRR_dom_sf"/>
</dbReference>
<reference evidence="1" key="1">
    <citation type="submission" date="2021-02" db="EMBL/GenBank/DDBJ databases">
        <authorList>
            <person name="Nowell W R."/>
        </authorList>
    </citation>
    <scope>NUCLEOTIDE SEQUENCE</scope>
</reference>
<comment type="caution">
    <text evidence="1">The sequence shown here is derived from an EMBL/GenBank/DDBJ whole genome shotgun (WGS) entry which is preliminary data.</text>
</comment>
<sequence>MSNTTLESLSNELLLDLFELFDVVNLLRAFSGLNTRFNSLLYTDVRSYRVDLRSISKEDFNILYPAYLPLISNRIIYLRLSDDEDTPYQCIYFQSTGFTLSRFDNLRSLTLNNVSSDLNLNQHFFSDLHELHNLTNLKFAHCRLYHLHVEDFRGVIDQIWSLPKLTHLYWDFTFKYERHFSIPTCLSTSLQYLTIRNYNCCSYNFSPLFEKTPRLRKFSISSDSNEDDDLPISREFLPAPQSLSVTRLILLSIRSLPLMTSLFKLLPSITRLKVEIYSITLDGHQWKEMIVNYLPQLKDLQFKIDLDLCRSIDDSTNEDKVDQYLSTYRTSFWIEHHQWFVRCHWSQWNEYLRISVYSLPYAFVYFPLFDNDHNYHTKSTCSSDIHHSYDSVRILGYEPWMFHDEALSHIQLINIEKLSLQLPVDQQFFSIIPDLENLLSLTVAIPTENHRLQLQALLDRAPRLFSLAFKFCVTSAMPPYRYTSSSICRLDLQGYDPSRRRHRYDSRQCMELSRSSIGIQCRILVIEVEKPKCILQLIYSMLNLRTLHVFYENDKRNNQYDLVKVLQHYLLSTWTITRFCYGHIIIQS</sequence>
<evidence type="ECO:0008006" key="4">
    <source>
        <dbReference type="Google" id="ProtNLM"/>
    </source>
</evidence>
<dbReference type="EMBL" id="CAJNYD010001279">
    <property type="protein sequence ID" value="CAF3328024.1"/>
    <property type="molecule type" value="Genomic_DNA"/>
</dbReference>
<organism evidence="1 3">
    <name type="scientific">Rotaria socialis</name>
    <dbReference type="NCBI Taxonomy" id="392032"/>
    <lineage>
        <taxon>Eukaryota</taxon>
        <taxon>Metazoa</taxon>
        <taxon>Spiralia</taxon>
        <taxon>Gnathifera</taxon>
        <taxon>Rotifera</taxon>
        <taxon>Eurotatoria</taxon>
        <taxon>Bdelloidea</taxon>
        <taxon>Philodinida</taxon>
        <taxon>Philodinidae</taxon>
        <taxon>Rotaria</taxon>
    </lineage>
</organism>
<dbReference type="Proteomes" id="UP000663851">
    <property type="component" value="Unassembled WGS sequence"/>
</dbReference>
<dbReference type="AlphaFoldDB" id="A0A817TWU4"/>
<dbReference type="SUPFAM" id="SSF52047">
    <property type="entry name" value="RNI-like"/>
    <property type="match status" value="1"/>
</dbReference>